<dbReference type="KEGG" id="tet:TTHERM_00818410"/>
<dbReference type="HOGENOM" id="CLU_144475_0_0_1"/>
<evidence type="ECO:0000313" key="3">
    <source>
        <dbReference type="EMBL" id="EAR95903.1"/>
    </source>
</evidence>
<sequence length="119" mass="13510">MKLIGLLLIIVAITTVNANQDDVPQCVYDLLYKAKTNQICKQSDTDCLRDLKSLDNCSLNCKGQNQNKQPQTFNCVKNNCKPTNPYVQVFFDELIKCESTIYSSIVLFSTLFAFIFLLI</sequence>
<dbReference type="AlphaFoldDB" id="Q23HA5"/>
<reference evidence="4" key="1">
    <citation type="journal article" date="2006" name="PLoS Biol.">
        <title>Macronuclear genome sequence of the ciliate Tetrahymena thermophila, a model eukaryote.</title>
        <authorList>
            <person name="Eisen J.A."/>
            <person name="Coyne R.S."/>
            <person name="Wu M."/>
            <person name="Wu D."/>
            <person name="Thiagarajan M."/>
            <person name="Wortman J.R."/>
            <person name="Badger J.H."/>
            <person name="Ren Q."/>
            <person name="Amedeo P."/>
            <person name="Jones K.M."/>
            <person name="Tallon L.J."/>
            <person name="Delcher A.L."/>
            <person name="Salzberg S.L."/>
            <person name="Silva J.C."/>
            <person name="Haas B.J."/>
            <person name="Majoros W.H."/>
            <person name="Farzad M."/>
            <person name="Carlton J.M."/>
            <person name="Smith R.K. Jr."/>
            <person name="Garg J."/>
            <person name="Pearlman R.E."/>
            <person name="Karrer K.M."/>
            <person name="Sun L."/>
            <person name="Manning G."/>
            <person name="Elde N.C."/>
            <person name="Turkewitz A.P."/>
            <person name="Asai D.J."/>
            <person name="Wilkes D.E."/>
            <person name="Wang Y."/>
            <person name="Cai H."/>
            <person name="Collins K."/>
            <person name="Stewart B.A."/>
            <person name="Lee S.R."/>
            <person name="Wilamowska K."/>
            <person name="Weinberg Z."/>
            <person name="Ruzzo W.L."/>
            <person name="Wloga D."/>
            <person name="Gaertig J."/>
            <person name="Frankel J."/>
            <person name="Tsao C.-C."/>
            <person name="Gorovsky M.A."/>
            <person name="Keeling P.J."/>
            <person name="Waller R.F."/>
            <person name="Patron N.J."/>
            <person name="Cherry J.M."/>
            <person name="Stover N.A."/>
            <person name="Krieger C.J."/>
            <person name="del Toro C."/>
            <person name="Ryder H.F."/>
            <person name="Williamson S.C."/>
            <person name="Barbeau R.A."/>
            <person name="Hamilton E.P."/>
            <person name="Orias E."/>
        </authorList>
    </citation>
    <scope>NUCLEOTIDE SEQUENCE [LARGE SCALE GENOMIC DNA]</scope>
    <source>
        <strain evidence="4">SB210</strain>
    </source>
</reference>
<dbReference type="GeneID" id="7834330"/>
<feature type="signal peptide" evidence="2">
    <location>
        <begin position="1"/>
        <end position="18"/>
    </location>
</feature>
<evidence type="ECO:0000313" key="4">
    <source>
        <dbReference type="Proteomes" id="UP000009168"/>
    </source>
</evidence>
<feature type="chain" id="PRO_5004201868" evidence="2">
    <location>
        <begin position="19"/>
        <end position="119"/>
    </location>
</feature>
<proteinExistence type="predicted"/>
<keyword evidence="4" id="KW-1185">Reference proteome</keyword>
<dbReference type="EMBL" id="GG662700">
    <property type="protein sequence ID" value="EAR95903.1"/>
    <property type="molecule type" value="Genomic_DNA"/>
</dbReference>
<evidence type="ECO:0000256" key="1">
    <source>
        <dbReference type="SAM" id="Phobius"/>
    </source>
</evidence>
<keyword evidence="1 3" id="KW-0812">Transmembrane</keyword>
<keyword evidence="1" id="KW-0472">Membrane</keyword>
<organism evidence="3 4">
    <name type="scientific">Tetrahymena thermophila (strain SB210)</name>
    <dbReference type="NCBI Taxonomy" id="312017"/>
    <lineage>
        <taxon>Eukaryota</taxon>
        <taxon>Sar</taxon>
        <taxon>Alveolata</taxon>
        <taxon>Ciliophora</taxon>
        <taxon>Intramacronucleata</taxon>
        <taxon>Oligohymenophorea</taxon>
        <taxon>Hymenostomatida</taxon>
        <taxon>Tetrahymenina</taxon>
        <taxon>Tetrahymenidae</taxon>
        <taxon>Tetrahymena</taxon>
    </lineage>
</organism>
<protein>
    <submittedName>
        <fullName evidence="3">Transmembrane protein, putative</fullName>
    </submittedName>
</protein>
<dbReference type="Proteomes" id="UP000009168">
    <property type="component" value="Unassembled WGS sequence"/>
</dbReference>
<dbReference type="InParanoid" id="Q23HA5"/>
<feature type="transmembrane region" description="Helical" evidence="1">
    <location>
        <begin position="101"/>
        <end position="118"/>
    </location>
</feature>
<gene>
    <name evidence="3" type="ORF">TTHERM_00818410</name>
</gene>
<name>Q23HA5_TETTS</name>
<keyword evidence="1" id="KW-1133">Transmembrane helix</keyword>
<keyword evidence="2" id="KW-0732">Signal</keyword>
<accession>Q23HA5</accession>
<evidence type="ECO:0000256" key="2">
    <source>
        <dbReference type="SAM" id="SignalP"/>
    </source>
</evidence>
<dbReference type="RefSeq" id="XP_001016148.1">
    <property type="nucleotide sequence ID" value="XM_001016148.1"/>
</dbReference>